<evidence type="ECO:0000313" key="2">
    <source>
        <dbReference type="EMBL" id="SDZ01852.1"/>
    </source>
</evidence>
<dbReference type="InterPro" id="IPR048394">
    <property type="entry name" value="FakA-like_M"/>
</dbReference>
<sequence>MKIEYVDGNILKKSFIGAANCLEKNKEIVNALNVFPVPDGDTGTNMSLTMQSAIKQIRTLETDNIDKIVSAASNGSLMGARGNSGVILSQLFRGFAKELAGAEKINTSILANAFKAGSDTAYKAVMKPIEGTILTVARECAEMAINISKKETDIVEFMRLVIKHGEETLSKTPDMLPVLKQAGVVDAGGKGLIMILTGALEALTGKEETIIEETIARDDSLHTYTETDEDIKYGYCTEFIINNSSLESELFRDEIIGYGDSMLVVGGENIIKVHIHTNDPGEVLQKALQYGELIDIKIDNMRYQHRNNDFNDAATSNKEEVIMENKKYSFITVSMGEGLANVFKDLNVDYVIAGGQTMNPSTEDILNAVDNVKGENIIILPNNSNIILAATQAKELSSKRVEVLPTKTIPQGIAAVVAFDEELNIEENMENMKDAIEVVKTGQVTFSVRDTVIDEKEIKKDDIMGIYDGDIKIIGNDIQDVAFELVKTMVADENGLVTIFYGDEMTEDDAIELANKIEEELEDFDIEIINGGQPLYYYLISVE</sequence>
<proteinExistence type="predicted"/>
<reference evidence="2 3" key="1">
    <citation type="submission" date="2016-10" db="EMBL/GenBank/DDBJ databases">
        <authorList>
            <person name="de Groot N.N."/>
        </authorList>
    </citation>
    <scope>NUCLEOTIDE SEQUENCE [LARGE SCALE GENOMIC DNA]</scope>
    <source>
        <strain evidence="2 3">DSM 21650</strain>
    </source>
</reference>
<dbReference type="InterPro" id="IPR019986">
    <property type="entry name" value="YloV-like"/>
</dbReference>
<dbReference type="SUPFAM" id="SSF101473">
    <property type="entry name" value="DhaL-like"/>
    <property type="match status" value="1"/>
</dbReference>
<dbReference type="STRING" id="415015.SAMN05660462_01541"/>
<dbReference type="PANTHER" id="PTHR33434">
    <property type="entry name" value="DEGV DOMAIN-CONTAINING PROTEIN DR_1986-RELATED"/>
    <property type="match status" value="1"/>
</dbReference>
<name>A0A1H3PKX0_9FIRM</name>
<evidence type="ECO:0000313" key="3">
    <source>
        <dbReference type="Proteomes" id="UP000198625"/>
    </source>
</evidence>
<organism evidence="2 3">
    <name type="scientific">Proteiniborus ethanoligenes</name>
    <dbReference type="NCBI Taxonomy" id="415015"/>
    <lineage>
        <taxon>Bacteria</taxon>
        <taxon>Bacillati</taxon>
        <taxon>Bacillota</taxon>
        <taxon>Clostridia</taxon>
        <taxon>Eubacteriales</taxon>
        <taxon>Proteiniborus</taxon>
    </lineage>
</organism>
<dbReference type="AlphaFoldDB" id="A0A1H3PKX0"/>
<keyword evidence="3" id="KW-1185">Reference proteome</keyword>
<dbReference type="Gene3D" id="1.25.40.340">
    <property type="match status" value="1"/>
</dbReference>
<dbReference type="OrthoDB" id="9760324at2"/>
<accession>A0A1H3PKX0</accession>
<dbReference type="SMART" id="SM01120">
    <property type="entry name" value="Dak2"/>
    <property type="match status" value="1"/>
</dbReference>
<dbReference type="PANTHER" id="PTHR33434:SF4">
    <property type="entry name" value="PHOSPHATASE PROTEIN"/>
    <property type="match status" value="1"/>
</dbReference>
<dbReference type="RefSeq" id="WP_091729450.1">
    <property type="nucleotide sequence ID" value="NZ_FNQE01000015.1"/>
</dbReference>
<dbReference type="GO" id="GO:0004371">
    <property type="term" value="F:glycerone kinase activity"/>
    <property type="evidence" value="ECO:0007669"/>
    <property type="project" value="InterPro"/>
</dbReference>
<dbReference type="Pfam" id="PF21645">
    <property type="entry name" value="FakA-like_M"/>
    <property type="match status" value="1"/>
</dbReference>
<dbReference type="GO" id="GO:0006071">
    <property type="term" value="P:glycerol metabolic process"/>
    <property type="evidence" value="ECO:0007669"/>
    <property type="project" value="InterPro"/>
</dbReference>
<dbReference type="InterPro" id="IPR033470">
    <property type="entry name" value="FakA-like_C"/>
</dbReference>
<dbReference type="SMART" id="SM01121">
    <property type="entry name" value="Dak1_2"/>
    <property type="match status" value="1"/>
</dbReference>
<dbReference type="InterPro" id="IPR036117">
    <property type="entry name" value="DhaL_dom_sf"/>
</dbReference>
<dbReference type="NCBIfam" id="TIGR03599">
    <property type="entry name" value="YloV"/>
    <property type="match status" value="1"/>
</dbReference>
<dbReference type="InterPro" id="IPR004007">
    <property type="entry name" value="DhaL_dom"/>
</dbReference>
<dbReference type="Pfam" id="PF13684">
    <property type="entry name" value="FakA-like_C"/>
    <property type="match status" value="1"/>
</dbReference>
<dbReference type="InterPro" id="IPR050270">
    <property type="entry name" value="DegV_domain_contain"/>
</dbReference>
<dbReference type="Proteomes" id="UP000198625">
    <property type="component" value="Unassembled WGS sequence"/>
</dbReference>
<protein>
    <recommendedName>
        <fullName evidence="1">DhaL domain-containing protein</fullName>
    </recommendedName>
</protein>
<evidence type="ECO:0000259" key="1">
    <source>
        <dbReference type="PROSITE" id="PS51480"/>
    </source>
</evidence>
<dbReference type="Pfam" id="PF02734">
    <property type="entry name" value="Dak2"/>
    <property type="match status" value="1"/>
</dbReference>
<gene>
    <name evidence="2" type="ORF">SAMN05660462_01541</name>
</gene>
<dbReference type="PROSITE" id="PS51480">
    <property type="entry name" value="DHAL"/>
    <property type="match status" value="1"/>
</dbReference>
<dbReference type="EMBL" id="FNQE01000015">
    <property type="protein sequence ID" value="SDZ01852.1"/>
    <property type="molecule type" value="Genomic_DNA"/>
</dbReference>
<feature type="domain" description="DhaL" evidence="1">
    <location>
        <begin position="9"/>
        <end position="201"/>
    </location>
</feature>